<name>Q6AMV1_DESPS</name>
<dbReference type="KEGG" id="dps:DP1594"/>
<dbReference type="AlphaFoldDB" id="Q6AMV1"/>
<evidence type="ECO:0000313" key="1">
    <source>
        <dbReference type="EMBL" id="CAG36323.1"/>
    </source>
</evidence>
<dbReference type="EMBL" id="CR522870">
    <property type="protein sequence ID" value="CAG36323.1"/>
    <property type="molecule type" value="Genomic_DNA"/>
</dbReference>
<protein>
    <submittedName>
        <fullName evidence="1">Uncharacterized protein</fullName>
    </submittedName>
</protein>
<reference evidence="2" key="1">
    <citation type="journal article" date="2004" name="Environ. Microbiol.">
        <title>The genome of Desulfotalea psychrophila, a sulfate-reducing bacterium from permanently cold Arctic sediments.</title>
        <authorList>
            <person name="Rabus R."/>
            <person name="Ruepp A."/>
            <person name="Frickey T."/>
            <person name="Rattei T."/>
            <person name="Fartmann B."/>
            <person name="Stark M."/>
            <person name="Bauer M."/>
            <person name="Zibat A."/>
            <person name="Lombardot T."/>
            <person name="Becker I."/>
            <person name="Amann J."/>
            <person name="Gellner K."/>
            <person name="Teeling H."/>
            <person name="Leuschner W.D."/>
            <person name="Gloeckner F.-O."/>
            <person name="Lupas A.N."/>
            <person name="Amann R."/>
            <person name="Klenk H.-P."/>
        </authorList>
    </citation>
    <scope>NUCLEOTIDE SEQUENCE [LARGE SCALE GENOMIC DNA]</scope>
    <source>
        <strain evidence="2">DSM 12343 / LSv54</strain>
    </source>
</reference>
<organism evidence="1 2">
    <name type="scientific">Desulfotalea psychrophila (strain LSv54 / DSM 12343)</name>
    <dbReference type="NCBI Taxonomy" id="177439"/>
    <lineage>
        <taxon>Bacteria</taxon>
        <taxon>Pseudomonadati</taxon>
        <taxon>Thermodesulfobacteriota</taxon>
        <taxon>Desulfobulbia</taxon>
        <taxon>Desulfobulbales</taxon>
        <taxon>Desulfocapsaceae</taxon>
        <taxon>Desulfotalea</taxon>
    </lineage>
</organism>
<dbReference type="HOGENOM" id="CLU_885338_0_0_7"/>
<dbReference type="OrthoDB" id="6696432at2"/>
<dbReference type="STRING" id="177439.DP1594"/>
<evidence type="ECO:0000313" key="2">
    <source>
        <dbReference type="Proteomes" id="UP000000602"/>
    </source>
</evidence>
<dbReference type="RefSeq" id="WP_011188835.1">
    <property type="nucleotide sequence ID" value="NC_006138.1"/>
</dbReference>
<proteinExistence type="predicted"/>
<sequence length="323" mass="34168">MGAPTVYRWDDPNAPVLCGFPNTICDVIKACLVDGYGTGDDRKESPGGWTVSHEQLLAENGSEHPVSLALNAASTKGKSFTVKVETEVGRGGTGSKLYAYIQAGLVVSPTNELLDKFPSSAGRIDVSSRNDSTQRPWLLIADAHAFYFYVWTNSSSGGVPAGTATFYGFFVGQLVGCFDSDLFDIGVAFTRLSTSFTSSLGLAYKNSHITMANNREGTGAATNNILRISGGPAAHVGGGYLGQGGASLIDGEMAYISSFYSQGVGSVVRAFMPGLYVPGHRNNKSNLGQFTFDGLPYLAVSGSSYSGSYWSAVYIALSDWRTP</sequence>
<dbReference type="Proteomes" id="UP000000602">
    <property type="component" value="Chromosome"/>
</dbReference>
<gene>
    <name evidence="1" type="ordered locus">DP1594</name>
</gene>
<accession>Q6AMV1</accession>
<keyword evidence="2" id="KW-1185">Reference proteome</keyword>